<dbReference type="PANTHER" id="PTHR30251">
    <property type="entry name" value="PILUS ASSEMBLY CHAPERONE"/>
    <property type="match status" value="1"/>
</dbReference>
<dbReference type="PROSITE" id="PS00635">
    <property type="entry name" value="PILI_CHAPERONE"/>
    <property type="match status" value="1"/>
</dbReference>
<feature type="domain" description="Pili assembly chaperone N-terminal" evidence="9">
    <location>
        <begin position="60"/>
        <end position="190"/>
    </location>
</feature>
<evidence type="ECO:0000256" key="6">
    <source>
        <dbReference type="ARBA" id="ARBA00023319"/>
    </source>
</evidence>
<evidence type="ECO:0000313" key="12">
    <source>
        <dbReference type="Proteomes" id="UP000008824"/>
    </source>
</evidence>
<dbReference type="EMBL" id="CP001113">
    <property type="protein sequence ID" value="ACF64799.1"/>
    <property type="molecule type" value="Genomic_DNA"/>
</dbReference>
<dbReference type="PRINTS" id="PR00969">
    <property type="entry name" value="CHAPERONPILI"/>
</dbReference>
<evidence type="ECO:0000256" key="1">
    <source>
        <dbReference type="ARBA" id="ARBA00004418"/>
    </source>
</evidence>
<dbReference type="SUPFAM" id="SSF49584">
    <property type="entry name" value="Periplasmic chaperone C-domain"/>
    <property type="match status" value="1"/>
</dbReference>
<comment type="similarity">
    <text evidence="2 7">Belongs to the periplasmic pilus chaperone family.</text>
</comment>
<reference evidence="11 12" key="1">
    <citation type="journal article" date="2011" name="J. Bacteriol.">
        <title>Comparative genomics of 28 Salmonella enterica isolates: evidence for CRISPR-mediated adaptive sublineage evolution.</title>
        <authorList>
            <person name="Fricke W.F."/>
            <person name="Mammel M.K."/>
            <person name="McDermott P.F."/>
            <person name="Tartera C."/>
            <person name="White D.G."/>
            <person name="Leclerc J.E."/>
            <person name="Ravel J."/>
            <person name="Cebula T.A."/>
        </authorList>
    </citation>
    <scope>NUCLEOTIDE SEQUENCE [LARGE SCALE GENOMIC DNA]</scope>
    <source>
        <strain evidence="11 12">SL254</strain>
    </source>
</reference>
<name>A0A0H3BU24_SALNS</name>
<sequence length="276" mass="30781">MQNKQSLNITECGILNVVTRYQFSKKTMLLLMTWCMLSMSSLQSIAAEKIKVEKNSQEFGVKLGVSRLIYSPGSMGQSISVSNPRDYPMLVQSRVYTEDMKSKAPFVVTPPLFRLDGLQQNNLRIIRTGGDFAKDRETLQWLCVKGIPPKADDLWAKDKEGKPAVNKAVSLNLKLSVDNCIKLFVRPESIKGHPDDVASSLSWVRHGSQLKAVNDTPFYMNLSSLKVGNTDISDIHYVPPFSSYTFALPKGTAGKVYWTVVTDYGGVSKVYQADIK</sequence>
<dbReference type="InterPro" id="IPR001829">
    <property type="entry name" value="Pili_assmbl_chaperone_bac"/>
</dbReference>
<dbReference type="InterPro" id="IPR050643">
    <property type="entry name" value="Periplasmic_pilus_chap"/>
</dbReference>
<evidence type="ECO:0000259" key="9">
    <source>
        <dbReference type="Pfam" id="PF00345"/>
    </source>
</evidence>
<evidence type="ECO:0000256" key="4">
    <source>
        <dbReference type="ARBA" id="ARBA00022764"/>
    </source>
</evidence>
<evidence type="ECO:0000259" key="10">
    <source>
        <dbReference type="Pfam" id="PF02753"/>
    </source>
</evidence>
<dbReference type="InterPro" id="IPR016148">
    <property type="entry name" value="Pili_assmbl_chaperone_C"/>
</dbReference>
<accession>A0A0H3BU24</accession>
<dbReference type="InterPro" id="IPR018046">
    <property type="entry name" value="Pili_assmbl_chaperone_CS"/>
</dbReference>
<dbReference type="Pfam" id="PF00345">
    <property type="entry name" value="PapD_N"/>
    <property type="match status" value="1"/>
</dbReference>
<evidence type="ECO:0000256" key="3">
    <source>
        <dbReference type="ARBA" id="ARBA00022729"/>
    </source>
</evidence>
<feature type="chain" id="PRO_5002605364" evidence="8">
    <location>
        <begin position="47"/>
        <end position="276"/>
    </location>
</feature>
<dbReference type="InterPro" id="IPR016147">
    <property type="entry name" value="Pili_assmbl_chaperone_N"/>
</dbReference>
<dbReference type="GO" id="GO:0071555">
    <property type="term" value="P:cell wall organization"/>
    <property type="evidence" value="ECO:0007669"/>
    <property type="project" value="InterPro"/>
</dbReference>
<dbReference type="SUPFAM" id="SSF49354">
    <property type="entry name" value="PapD-like"/>
    <property type="match status" value="1"/>
</dbReference>
<organism evidence="11 12">
    <name type="scientific">Salmonella newport (strain SL254)</name>
    <dbReference type="NCBI Taxonomy" id="423368"/>
    <lineage>
        <taxon>Bacteria</taxon>
        <taxon>Pseudomonadati</taxon>
        <taxon>Pseudomonadota</taxon>
        <taxon>Gammaproteobacteria</taxon>
        <taxon>Enterobacterales</taxon>
        <taxon>Enterobacteriaceae</taxon>
        <taxon>Salmonella</taxon>
    </lineage>
</organism>
<dbReference type="AlphaFoldDB" id="A0A0H3BU24"/>
<dbReference type="PANTHER" id="PTHR30251:SF9">
    <property type="entry name" value="CHAPERONE PROTEIN CAF1M"/>
    <property type="match status" value="1"/>
</dbReference>
<feature type="signal peptide" evidence="8">
    <location>
        <begin position="1"/>
        <end position="46"/>
    </location>
</feature>
<keyword evidence="6" id="KW-0393">Immunoglobulin domain</keyword>
<dbReference type="InterPro" id="IPR036316">
    <property type="entry name" value="Pili_assmbl_chap_C_dom_sf"/>
</dbReference>
<dbReference type="Proteomes" id="UP000008824">
    <property type="component" value="Chromosome"/>
</dbReference>
<protein>
    <submittedName>
        <fullName evidence="11">Periplasmic chaperone</fullName>
    </submittedName>
</protein>
<dbReference type="Gene3D" id="2.60.40.10">
    <property type="entry name" value="Immunoglobulins"/>
    <property type="match status" value="2"/>
</dbReference>
<evidence type="ECO:0000256" key="5">
    <source>
        <dbReference type="ARBA" id="ARBA00023186"/>
    </source>
</evidence>
<keyword evidence="4" id="KW-0574">Periplasm</keyword>
<dbReference type="GO" id="GO:0030288">
    <property type="term" value="C:outer membrane-bounded periplasmic space"/>
    <property type="evidence" value="ECO:0007669"/>
    <property type="project" value="InterPro"/>
</dbReference>
<dbReference type="HOGENOM" id="CLU_070768_2_2_6"/>
<dbReference type="InterPro" id="IPR013783">
    <property type="entry name" value="Ig-like_fold"/>
</dbReference>
<comment type="subcellular location">
    <subcellularLocation>
        <location evidence="1 7">Periplasm</location>
    </subcellularLocation>
</comment>
<evidence type="ECO:0000313" key="11">
    <source>
        <dbReference type="EMBL" id="ACF64799.1"/>
    </source>
</evidence>
<dbReference type="InterPro" id="IPR008962">
    <property type="entry name" value="PapD-like_sf"/>
</dbReference>
<keyword evidence="5 7" id="KW-0143">Chaperone</keyword>
<evidence type="ECO:0000256" key="2">
    <source>
        <dbReference type="ARBA" id="ARBA00007399"/>
    </source>
</evidence>
<keyword evidence="3 8" id="KW-0732">Signal</keyword>
<dbReference type="RefSeq" id="WP_001180236.1">
    <property type="nucleotide sequence ID" value="NC_011080.1"/>
</dbReference>
<dbReference type="Pfam" id="PF02753">
    <property type="entry name" value="PapD_C"/>
    <property type="match status" value="1"/>
</dbReference>
<gene>
    <name evidence="11" type="ordered locus">SNSL254_A4669</name>
</gene>
<evidence type="ECO:0000256" key="8">
    <source>
        <dbReference type="SAM" id="SignalP"/>
    </source>
</evidence>
<evidence type="ECO:0000256" key="7">
    <source>
        <dbReference type="RuleBase" id="RU003918"/>
    </source>
</evidence>
<proteinExistence type="inferred from homology"/>
<feature type="domain" description="Pili assembly chaperone C-terminal" evidence="10">
    <location>
        <begin position="213"/>
        <end position="268"/>
    </location>
</feature>
<dbReference type="KEGG" id="see:SNSL254_A4669"/>